<feature type="region of interest" description="Disordered" evidence="1">
    <location>
        <begin position="38"/>
        <end position="114"/>
    </location>
</feature>
<organism evidence="3 4">
    <name type="scientific">Patulibacter brassicae</name>
    <dbReference type="NCBI Taxonomy" id="1705717"/>
    <lineage>
        <taxon>Bacteria</taxon>
        <taxon>Bacillati</taxon>
        <taxon>Actinomycetota</taxon>
        <taxon>Thermoleophilia</taxon>
        <taxon>Solirubrobacterales</taxon>
        <taxon>Patulibacteraceae</taxon>
        <taxon>Patulibacter</taxon>
    </lineage>
</organism>
<gene>
    <name evidence="3" type="ORF">SK069_02590</name>
</gene>
<comment type="caution">
    <text evidence="3">The sequence shown here is derived from an EMBL/GenBank/DDBJ whole genome shotgun (WGS) entry which is preliminary data.</text>
</comment>
<evidence type="ECO:0000313" key="4">
    <source>
        <dbReference type="Proteomes" id="UP001277761"/>
    </source>
</evidence>
<proteinExistence type="predicted"/>
<feature type="transmembrane region" description="Helical" evidence="2">
    <location>
        <begin position="6"/>
        <end position="27"/>
    </location>
</feature>
<evidence type="ECO:0000256" key="1">
    <source>
        <dbReference type="SAM" id="MobiDB-lite"/>
    </source>
</evidence>
<evidence type="ECO:0000256" key="2">
    <source>
        <dbReference type="SAM" id="Phobius"/>
    </source>
</evidence>
<feature type="compositionally biased region" description="Basic and acidic residues" evidence="1">
    <location>
        <begin position="81"/>
        <end position="114"/>
    </location>
</feature>
<keyword evidence="2" id="KW-0812">Transmembrane</keyword>
<sequence>MDGETIGLLAIFVPHAVGGVVLGWRLLPKGARDELASWWRDADDGDGGLRRPRPSAPRGGDDGAPLPDPIPLPDAAPAGVRLREPGRLADRRPAPERRPHHEPLPVPERRPVQR</sequence>
<name>A0ABU4VHS0_9ACTN</name>
<dbReference type="Proteomes" id="UP001277761">
    <property type="component" value="Unassembled WGS sequence"/>
</dbReference>
<evidence type="ECO:0000313" key="3">
    <source>
        <dbReference type="EMBL" id="MDX8150468.1"/>
    </source>
</evidence>
<keyword evidence="2" id="KW-0472">Membrane</keyword>
<dbReference type="EMBL" id="JAXAVX010000001">
    <property type="protein sequence ID" value="MDX8150468.1"/>
    <property type="molecule type" value="Genomic_DNA"/>
</dbReference>
<protein>
    <submittedName>
        <fullName evidence="3">Uncharacterized protein</fullName>
    </submittedName>
</protein>
<keyword evidence="2" id="KW-1133">Transmembrane helix</keyword>
<accession>A0ABU4VHS0</accession>
<dbReference type="RefSeq" id="WP_319952616.1">
    <property type="nucleotide sequence ID" value="NZ_JAXAVX010000001.1"/>
</dbReference>
<reference evidence="3 4" key="1">
    <citation type="submission" date="2023-11" db="EMBL/GenBank/DDBJ databases">
        <authorList>
            <person name="Xu M."/>
            <person name="Jiang T."/>
        </authorList>
    </citation>
    <scope>NUCLEOTIDE SEQUENCE [LARGE SCALE GENOMIC DNA]</scope>
    <source>
        <strain evidence="3 4">SD</strain>
    </source>
</reference>
<keyword evidence="4" id="KW-1185">Reference proteome</keyword>